<dbReference type="PROSITE" id="PS50931">
    <property type="entry name" value="HTH_LYSR"/>
    <property type="match status" value="1"/>
</dbReference>
<dbReference type="InterPro" id="IPR005119">
    <property type="entry name" value="LysR_subst-bd"/>
</dbReference>
<evidence type="ECO:0000313" key="6">
    <source>
        <dbReference type="EMBL" id="MBB6522541.1"/>
    </source>
</evidence>
<dbReference type="InterPro" id="IPR036390">
    <property type="entry name" value="WH_DNA-bd_sf"/>
</dbReference>
<dbReference type="Gene3D" id="3.40.190.10">
    <property type="entry name" value="Periplasmic binding protein-like II"/>
    <property type="match status" value="2"/>
</dbReference>
<evidence type="ECO:0000256" key="3">
    <source>
        <dbReference type="ARBA" id="ARBA00023125"/>
    </source>
</evidence>
<evidence type="ECO:0000313" key="7">
    <source>
        <dbReference type="Proteomes" id="UP000528457"/>
    </source>
</evidence>
<dbReference type="InParanoid" id="A0A7X0MWB0"/>
<dbReference type="SUPFAM" id="SSF53850">
    <property type="entry name" value="Periplasmic binding protein-like II"/>
    <property type="match status" value="1"/>
</dbReference>
<sequence>MDRQLVQFKSIVEIGSLNGASEALYVSQPTLTQNMKKLEERFGIKLFERTAKGIKPTPYGQVLYDHVRAMDKTYKQAIQQIEVLKHKKAFALQVGTGDVSWELCVKGALEEFQRAYPNASIHIEFGNNLYLYDRALAGHLDLFFGHEILGLDKKPGIEFIPMWNSGHGYFVRKNHPLVGREVDYEELDRYPWLEVSHHDSRYIEYIKSIEKNPLEQERRRHDVARVSTNSMAAGVTFLKQQDLILPFPEEYASIFAEQDIVALDVIQEPIIERVGLYVADSEKQQIVDEFIRFAQACCSLGKPPG</sequence>
<dbReference type="GO" id="GO:0003700">
    <property type="term" value="F:DNA-binding transcription factor activity"/>
    <property type="evidence" value="ECO:0007669"/>
    <property type="project" value="InterPro"/>
</dbReference>
<dbReference type="Gene3D" id="1.10.10.10">
    <property type="entry name" value="Winged helix-like DNA-binding domain superfamily/Winged helix DNA-binding domain"/>
    <property type="match status" value="1"/>
</dbReference>
<reference evidence="6 7" key="1">
    <citation type="submission" date="2020-08" db="EMBL/GenBank/DDBJ databases">
        <title>Genomic Encyclopedia of Type Strains, Phase IV (KMG-IV): sequencing the most valuable type-strain genomes for metagenomic binning, comparative biology and taxonomic classification.</title>
        <authorList>
            <person name="Goeker M."/>
        </authorList>
    </citation>
    <scope>NUCLEOTIDE SEQUENCE [LARGE SCALE GENOMIC DNA]</scope>
    <source>
        <strain evidence="6 7">DSM 22368</strain>
    </source>
</reference>
<dbReference type="SUPFAM" id="SSF46785">
    <property type="entry name" value="Winged helix' DNA-binding domain"/>
    <property type="match status" value="1"/>
</dbReference>
<dbReference type="PANTHER" id="PTHR30126:SF97">
    <property type="entry name" value="HTH-TYPE TRANSCRIPTIONAL REGULATOR ABGR"/>
    <property type="match status" value="1"/>
</dbReference>
<dbReference type="InterPro" id="IPR000847">
    <property type="entry name" value="LysR_HTH_N"/>
</dbReference>
<keyword evidence="4" id="KW-0804">Transcription</keyword>
<dbReference type="RefSeq" id="WP_166845692.1">
    <property type="nucleotide sequence ID" value="NZ_JAAONY010000002.1"/>
</dbReference>
<dbReference type="PANTHER" id="PTHR30126">
    <property type="entry name" value="HTH-TYPE TRANSCRIPTIONAL REGULATOR"/>
    <property type="match status" value="1"/>
</dbReference>
<dbReference type="PRINTS" id="PR00039">
    <property type="entry name" value="HTHLYSR"/>
</dbReference>
<dbReference type="Proteomes" id="UP000528457">
    <property type="component" value="Unassembled WGS sequence"/>
</dbReference>
<dbReference type="GO" id="GO:0000976">
    <property type="term" value="F:transcription cis-regulatory region binding"/>
    <property type="evidence" value="ECO:0007669"/>
    <property type="project" value="TreeGrafter"/>
</dbReference>
<keyword evidence="7" id="KW-1185">Reference proteome</keyword>
<proteinExistence type="inferred from homology"/>
<name>A0A7X0MWB0_9GAMM</name>
<dbReference type="InterPro" id="IPR036388">
    <property type="entry name" value="WH-like_DNA-bd_sf"/>
</dbReference>
<organism evidence="6 7">
    <name type="scientific">Pseudoteredinibacter isoporae</name>
    <dbReference type="NCBI Taxonomy" id="570281"/>
    <lineage>
        <taxon>Bacteria</taxon>
        <taxon>Pseudomonadati</taxon>
        <taxon>Pseudomonadota</taxon>
        <taxon>Gammaproteobacteria</taxon>
        <taxon>Cellvibrionales</taxon>
        <taxon>Cellvibrionaceae</taxon>
        <taxon>Pseudoteredinibacter</taxon>
    </lineage>
</organism>
<evidence type="ECO:0000256" key="4">
    <source>
        <dbReference type="ARBA" id="ARBA00023163"/>
    </source>
</evidence>
<dbReference type="CDD" id="cd05466">
    <property type="entry name" value="PBP2_LTTR_substrate"/>
    <property type="match status" value="1"/>
</dbReference>
<protein>
    <submittedName>
        <fullName evidence="6">DNA-binding transcriptional LysR family regulator</fullName>
    </submittedName>
</protein>
<dbReference type="AlphaFoldDB" id="A0A7X0MWB0"/>
<dbReference type="EMBL" id="JACHHT010000002">
    <property type="protein sequence ID" value="MBB6522541.1"/>
    <property type="molecule type" value="Genomic_DNA"/>
</dbReference>
<evidence type="ECO:0000259" key="5">
    <source>
        <dbReference type="PROSITE" id="PS50931"/>
    </source>
</evidence>
<keyword evidence="2" id="KW-0805">Transcription regulation</keyword>
<gene>
    <name evidence="6" type="ORF">HNR48_002826</name>
</gene>
<feature type="domain" description="HTH lysR-type" evidence="5">
    <location>
        <begin position="1"/>
        <end position="57"/>
    </location>
</feature>
<accession>A0A7X0MWB0</accession>
<evidence type="ECO:0000256" key="2">
    <source>
        <dbReference type="ARBA" id="ARBA00023015"/>
    </source>
</evidence>
<comment type="caution">
    <text evidence="6">The sequence shown here is derived from an EMBL/GenBank/DDBJ whole genome shotgun (WGS) entry which is preliminary data.</text>
</comment>
<evidence type="ECO:0000256" key="1">
    <source>
        <dbReference type="ARBA" id="ARBA00009437"/>
    </source>
</evidence>
<keyword evidence="3 6" id="KW-0238">DNA-binding</keyword>
<dbReference type="Pfam" id="PF00126">
    <property type="entry name" value="HTH_1"/>
    <property type="match status" value="1"/>
</dbReference>
<dbReference type="Pfam" id="PF03466">
    <property type="entry name" value="LysR_substrate"/>
    <property type="match status" value="1"/>
</dbReference>
<comment type="similarity">
    <text evidence="1">Belongs to the LysR transcriptional regulatory family.</text>
</comment>